<accession>A0A3A3GAK5</accession>
<name>A0A3A3GAK5_PANTH</name>
<proteinExistence type="predicted"/>
<gene>
    <name evidence="2" type="ORF">DQX05_25195</name>
</gene>
<dbReference type="AlphaFoldDB" id="A0A3A3GAK5"/>
<evidence type="ECO:0000313" key="3">
    <source>
        <dbReference type="Proteomes" id="UP000266177"/>
    </source>
</evidence>
<feature type="region of interest" description="Disordered" evidence="1">
    <location>
        <begin position="103"/>
        <end position="135"/>
    </location>
</feature>
<reference evidence="2 3" key="1">
    <citation type="submission" date="2018-09" db="EMBL/GenBank/DDBJ databases">
        <title>Paenibacillus SK2017-BO5.</title>
        <authorList>
            <person name="Piskunova J.V."/>
            <person name="Dubiley S.A."/>
            <person name="Severinov K.V."/>
        </authorList>
    </citation>
    <scope>NUCLEOTIDE SEQUENCE [LARGE SCALE GENOMIC DNA]</scope>
    <source>
        <strain evidence="2 3">BO5</strain>
    </source>
</reference>
<organism evidence="2 3">
    <name type="scientific">Paenibacillus thiaminolyticus</name>
    <name type="common">Bacillus thiaminolyticus</name>
    <dbReference type="NCBI Taxonomy" id="49283"/>
    <lineage>
        <taxon>Bacteria</taxon>
        <taxon>Bacillati</taxon>
        <taxon>Bacillota</taxon>
        <taxon>Bacilli</taxon>
        <taxon>Bacillales</taxon>
        <taxon>Paenibacillaceae</taxon>
        <taxon>Paenibacillus</taxon>
    </lineage>
</organism>
<dbReference type="Proteomes" id="UP000266177">
    <property type="component" value="Unassembled WGS sequence"/>
</dbReference>
<dbReference type="EMBL" id="QYZD01000036">
    <property type="protein sequence ID" value="RJG20432.1"/>
    <property type="molecule type" value="Genomic_DNA"/>
</dbReference>
<evidence type="ECO:0000256" key="1">
    <source>
        <dbReference type="SAM" id="MobiDB-lite"/>
    </source>
</evidence>
<protein>
    <submittedName>
        <fullName evidence="2">Uncharacterized protein</fullName>
    </submittedName>
</protein>
<sequence length="164" mass="17059">MRKDTSIGLVSASSLPGNGLRLTVATLPAWMSPEGREEMRSKPSVSIEPLARPGTIIVCGDRDAARQPGRSPQLIRADDRIGQCRDAGSAAIGSAAEVTTAAAGLASAPEGRRSAAGPGPNWLPQTDSAMNGTARGISPDMAVARRQFRAARTDSACQSVRHEL</sequence>
<evidence type="ECO:0000313" key="2">
    <source>
        <dbReference type="EMBL" id="RJG20432.1"/>
    </source>
</evidence>
<comment type="caution">
    <text evidence="2">The sequence shown here is derived from an EMBL/GenBank/DDBJ whole genome shotgun (WGS) entry which is preliminary data.</text>
</comment>